<dbReference type="GO" id="GO:0003700">
    <property type="term" value="F:DNA-binding transcription factor activity"/>
    <property type="evidence" value="ECO:0007669"/>
    <property type="project" value="InterPro"/>
</dbReference>
<dbReference type="EMBL" id="CP072011">
    <property type="protein sequence ID" value="QTH12689.1"/>
    <property type="molecule type" value="Genomic_DNA"/>
</dbReference>
<dbReference type="SUPFAM" id="SSF46955">
    <property type="entry name" value="Putative DNA-binding domain"/>
    <property type="match status" value="1"/>
</dbReference>
<evidence type="ECO:0000256" key="3">
    <source>
        <dbReference type="ARBA" id="ARBA00022723"/>
    </source>
</evidence>
<dbReference type="Pfam" id="PF09278">
    <property type="entry name" value="MerR-DNA-bind"/>
    <property type="match status" value="1"/>
</dbReference>
<evidence type="ECO:0000256" key="6">
    <source>
        <dbReference type="ARBA" id="ARBA00023015"/>
    </source>
</evidence>
<dbReference type="Gene3D" id="1.10.1660.10">
    <property type="match status" value="1"/>
</dbReference>
<dbReference type="CDD" id="cd01110">
    <property type="entry name" value="HTH_SoxR"/>
    <property type="match status" value="1"/>
</dbReference>
<evidence type="ECO:0000256" key="8">
    <source>
        <dbReference type="ARBA" id="ARBA00023163"/>
    </source>
</evidence>
<keyword evidence="5" id="KW-0411">Iron-sulfur</keyword>
<reference evidence="10" key="1">
    <citation type="book" date="2019" name="MICROBIAL BIOTECHNOLOGY" publisher="Unknown Publisher">
        <title>Optimization of recombineering for directed mutagenesis of bacteria Pseudomonas corrugata 3'.</title>
        <authorList>
            <person name="Buinitskaja S.V."/>
            <person name="Pilipenok N."/>
            <person name="Valentovich L.N."/>
        </authorList>
    </citation>
    <scope>NUCLEOTIDE SEQUENCE</scope>
    <source>
        <strain evidence="10">3prime</strain>
    </source>
</reference>
<dbReference type="InterPro" id="IPR000551">
    <property type="entry name" value="MerR-type_HTH_dom"/>
</dbReference>
<dbReference type="PANTHER" id="PTHR30204">
    <property type="entry name" value="REDOX-CYCLING DRUG-SENSING TRANSCRIPTIONAL ACTIVATOR SOXR"/>
    <property type="match status" value="1"/>
</dbReference>
<evidence type="ECO:0000256" key="2">
    <source>
        <dbReference type="ARBA" id="ARBA00022714"/>
    </source>
</evidence>
<dbReference type="SMART" id="SM00422">
    <property type="entry name" value="HTH_MERR"/>
    <property type="match status" value="1"/>
</dbReference>
<protein>
    <recommendedName>
        <fullName evidence="1">Redox-sensitive transcriptional activator SoxR</fullName>
    </recommendedName>
</protein>
<dbReference type="InterPro" id="IPR010211">
    <property type="entry name" value="Redox-sen_tscrpt-act_SoxR"/>
</dbReference>
<dbReference type="PROSITE" id="PS00552">
    <property type="entry name" value="HTH_MERR_1"/>
    <property type="match status" value="1"/>
</dbReference>
<keyword evidence="2" id="KW-0001">2Fe-2S</keyword>
<keyword evidence="3" id="KW-0479">Metal-binding</keyword>
<dbReference type="InterPro" id="IPR047057">
    <property type="entry name" value="MerR_fam"/>
</dbReference>
<dbReference type="Proteomes" id="UP000663914">
    <property type="component" value="Chromosome"/>
</dbReference>
<reference evidence="10" key="2">
    <citation type="submission" date="2021-03" db="EMBL/GenBank/DDBJ databases">
        <authorList>
            <person name="Valentovich L.N."/>
            <person name="Akhremchuk A.E."/>
            <person name="Miamin V.E."/>
        </authorList>
    </citation>
    <scope>NUCLEOTIDE SEQUENCE</scope>
    <source>
        <strain evidence="10">3prime</strain>
    </source>
</reference>
<name>A0A8B6ULB2_9PSED</name>
<proteinExistence type="predicted"/>
<dbReference type="PANTHER" id="PTHR30204:SF0">
    <property type="entry name" value="REDOX-SENSITIVE TRANSCRIPTIONAL ACTIVATOR SOXR"/>
    <property type="match status" value="1"/>
</dbReference>
<gene>
    <name evidence="10" type="primary">soxR</name>
    <name evidence="10" type="ORF">C4C32_19205</name>
</gene>
<dbReference type="RefSeq" id="WP_055136511.1">
    <property type="nucleotide sequence ID" value="NZ_CP072011.1"/>
</dbReference>
<evidence type="ECO:0000313" key="11">
    <source>
        <dbReference type="Proteomes" id="UP000663914"/>
    </source>
</evidence>
<keyword evidence="6" id="KW-0805">Transcription regulation</keyword>
<dbReference type="GO" id="GO:0051537">
    <property type="term" value="F:2 iron, 2 sulfur cluster binding"/>
    <property type="evidence" value="ECO:0007669"/>
    <property type="project" value="UniProtKB-KW"/>
</dbReference>
<evidence type="ECO:0000256" key="4">
    <source>
        <dbReference type="ARBA" id="ARBA00023004"/>
    </source>
</evidence>
<dbReference type="PROSITE" id="PS50937">
    <property type="entry name" value="HTH_MERR_2"/>
    <property type="match status" value="1"/>
</dbReference>
<dbReference type="AlphaFoldDB" id="A0A8B6ULB2"/>
<evidence type="ECO:0000313" key="10">
    <source>
        <dbReference type="EMBL" id="QTH12689.1"/>
    </source>
</evidence>
<keyword evidence="7" id="KW-0238">DNA-binding</keyword>
<dbReference type="GO" id="GO:0006979">
    <property type="term" value="P:response to oxidative stress"/>
    <property type="evidence" value="ECO:0007669"/>
    <property type="project" value="InterPro"/>
</dbReference>
<dbReference type="Pfam" id="PF00376">
    <property type="entry name" value="MerR"/>
    <property type="match status" value="1"/>
</dbReference>
<dbReference type="GO" id="GO:0003677">
    <property type="term" value="F:DNA binding"/>
    <property type="evidence" value="ECO:0007669"/>
    <property type="project" value="UniProtKB-KW"/>
</dbReference>
<dbReference type="InterPro" id="IPR015358">
    <property type="entry name" value="Tscrpt_reg_MerR_DNA-bd"/>
</dbReference>
<evidence type="ECO:0000256" key="5">
    <source>
        <dbReference type="ARBA" id="ARBA00023014"/>
    </source>
</evidence>
<dbReference type="PRINTS" id="PR00040">
    <property type="entry name" value="HTHMERR"/>
</dbReference>
<keyword evidence="8" id="KW-0804">Transcription</keyword>
<evidence type="ECO:0000256" key="7">
    <source>
        <dbReference type="ARBA" id="ARBA00023125"/>
    </source>
</evidence>
<feature type="domain" description="HTH merR-type" evidence="9">
    <location>
        <begin position="9"/>
        <end position="77"/>
    </location>
</feature>
<accession>A0A8B6ULB2</accession>
<dbReference type="InterPro" id="IPR009061">
    <property type="entry name" value="DNA-bd_dom_put_sf"/>
</dbReference>
<evidence type="ECO:0000259" key="9">
    <source>
        <dbReference type="PROSITE" id="PS50937"/>
    </source>
</evidence>
<dbReference type="NCBIfam" id="TIGR01950">
    <property type="entry name" value="SoxR"/>
    <property type="match status" value="1"/>
</dbReference>
<organism evidence="10 11">
    <name type="scientific">Pseudomonas corrugata</name>
    <dbReference type="NCBI Taxonomy" id="47879"/>
    <lineage>
        <taxon>Bacteria</taxon>
        <taxon>Pseudomonadati</taxon>
        <taxon>Pseudomonadota</taxon>
        <taxon>Gammaproteobacteria</taxon>
        <taxon>Pseudomonadales</taxon>
        <taxon>Pseudomonadaceae</taxon>
        <taxon>Pseudomonas</taxon>
    </lineage>
</organism>
<dbReference type="GO" id="GO:0046872">
    <property type="term" value="F:metal ion binding"/>
    <property type="evidence" value="ECO:0007669"/>
    <property type="project" value="UniProtKB-KW"/>
</dbReference>
<sequence length="150" mass="16462">MAQIDIHKELTVGQVAARSGVAVTALHFYEAKGLIKSTRNQGNQRRYPRGVLRRVALIKVAQRLGIPLAEIGEALKTLPDNRAPTAADWQVLSAQWRQDLDKRINQLMALRDRLNGCIGCGCLSMEACPLRNQGDVLGERGPGAHLLDES</sequence>
<evidence type="ECO:0000256" key="1">
    <source>
        <dbReference type="ARBA" id="ARBA00014474"/>
    </source>
</evidence>
<keyword evidence="4" id="KW-0408">Iron</keyword>